<dbReference type="EMBL" id="BSXW01000835">
    <property type="protein sequence ID" value="GMF30420.1"/>
    <property type="molecule type" value="Genomic_DNA"/>
</dbReference>
<gene>
    <name evidence="1" type="ORF">Plil01_001297100</name>
</gene>
<proteinExistence type="predicted"/>
<dbReference type="AlphaFoldDB" id="A0A9W6UCJ9"/>
<dbReference type="Proteomes" id="UP001165083">
    <property type="component" value="Unassembled WGS sequence"/>
</dbReference>
<evidence type="ECO:0000313" key="1">
    <source>
        <dbReference type="EMBL" id="GMF30420.1"/>
    </source>
</evidence>
<name>A0A9W6UCJ9_9STRA</name>
<keyword evidence="2" id="KW-1185">Reference proteome</keyword>
<sequence>MKANPSFVFVEPIDNFKMTIVSSNPAMRLQSIYRAAFGATISLLQNDHFSPLRPLLTLCTENNQWIAATATSGGIRSPLLYPQHEQNNLVCSSPYTTTSPRQGGHAQQLGLWSDPSMILSH</sequence>
<protein>
    <submittedName>
        <fullName evidence="1">Unnamed protein product</fullName>
    </submittedName>
</protein>
<organism evidence="1 2">
    <name type="scientific">Phytophthora lilii</name>
    <dbReference type="NCBI Taxonomy" id="2077276"/>
    <lineage>
        <taxon>Eukaryota</taxon>
        <taxon>Sar</taxon>
        <taxon>Stramenopiles</taxon>
        <taxon>Oomycota</taxon>
        <taxon>Peronosporomycetes</taxon>
        <taxon>Peronosporales</taxon>
        <taxon>Peronosporaceae</taxon>
        <taxon>Phytophthora</taxon>
    </lineage>
</organism>
<comment type="caution">
    <text evidence="1">The sequence shown here is derived from an EMBL/GenBank/DDBJ whole genome shotgun (WGS) entry which is preliminary data.</text>
</comment>
<accession>A0A9W6UCJ9</accession>
<evidence type="ECO:0000313" key="2">
    <source>
        <dbReference type="Proteomes" id="UP001165083"/>
    </source>
</evidence>
<reference evidence="1" key="1">
    <citation type="submission" date="2023-04" db="EMBL/GenBank/DDBJ databases">
        <title>Phytophthora lilii NBRC 32176.</title>
        <authorList>
            <person name="Ichikawa N."/>
            <person name="Sato H."/>
            <person name="Tonouchi N."/>
        </authorList>
    </citation>
    <scope>NUCLEOTIDE SEQUENCE</scope>
    <source>
        <strain evidence="1">NBRC 32176</strain>
    </source>
</reference>